<evidence type="ECO:0000256" key="6">
    <source>
        <dbReference type="ARBA" id="ARBA00023004"/>
    </source>
</evidence>
<proteinExistence type="inferred from homology"/>
<dbReference type="PRINTS" id="PR00359">
    <property type="entry name" value="BP450"/>
</dbReference>
<dbReference type="PANTHER" id="PTHR46696:SF4">
    <property type="entry name" value="BIOTIN BIOSYNTHESIS CYTOCHROME P450"/>
    <property type="match status" value="1"/>
</dbReference>
<evidence type="ECO:0000256" key="3">
    <source>
        <dbReference type="ARBA" id="ARBA00022617"/>
    </source>
</evidence>
<dbReference type="GO" id="GO:0036199">
    <property type="term" value="F:cholest-4-en-3-one 26-monooxygenase activity"/>
    <property type="evidence" value="ECO:0007669"/>
    <property type="project" value="TreeGrafter"/>
</dbReference>
<keyword evidence="6 8" id="KW-0408">Iron</keyword>
<keyword evidence="4 8" id="KW-0479">Metal-binding</keyword>
<evidence type="ECO:0000256" key="4">
    <source>
        <dbReference type="ARBA" id="ARBA00022723"/>
    </source>
</evidence>
<dbReference type="RefSeq" id="WP_071509974.1">
    <property type="nucleotide sequence ID" value="NZ_AP022615.1"/>
</dbReference>
<evidence type="ECO:0000256" key="1">
    <source>
        <dbReference type="ARBA" id="ARBA00001971"/>
    </source>
</evidence>
<evidence type="ECO:0000256" key="8">
    <source>
        <dbReference type="RuleBase" id="RU000461"/>
    </source>
</evidence>
<sequence length="405" mass="44455">MTMLTASMLLDPAVLQDPYDFYATLRKQAPVWVVPGTDIVAVSTFELLSEAVARPEDFSSTMHCLLHRDRDGLPARLDFGAAAMPTLATADPPVHTVHRRAVFPELVARRMRSLEDDIRALSASAIKLALSDDGFDFMATIGNVVPITVVARLIGFRDIDPMQLLEAAFETTTMIGGTMSLDQLNALVARTETVEAWIADQIAHTEEGADEGILLAVRRALDAGNLQMGESSIILHTLLSAGGESTTSLLGNAVRMLAENPELQQRLREKPEDIDVFVEEALRLESPFRQMMRSVPHDTTLGGVHIASGSTVLLFFAAGNRDPAQFDHPDEIDLARDSPKRHLAFGHGIHFCVGAALARIEARAVLTAILEQTRDFWIDPVRPPRWVDSLLVRRHAQLHLCASPQ</sequence>
<keyword evidence="7 8" id="KW-0503">Monooxygenase</keyword>
<keyword evidence="10" id="KW-1185">Reference proteome</keyword>
<dbReference type="InterPro" id="IPR002397">
    <property type="entry name" value="Cyt_P450_B"/>
</dbReference>
<dbReference type="GO" id="GO:0008395">
    <property type="term" value="F:steroid hydroxylase activity"/>
    <property type="evidence" value="ECO:0007669"/>
    <property type="project" value="TreeGrafter"/>
</dbReference>
<comment type="caution">
    <text evidence="9">The sequence shown here is derived from an EMBL/GenBank/DDBJ whole genome shotgun (WGS) entry which is preliminary data.</text>
</comment>
<comment type="similarity">
    <text evidence="2 8">Belongs to the cytochrome P450 family.</text>
</comment>
<evidence type="ECO:0000256" key="5">
    <source>
        <dbReference type="ARBA" id="ARBA00023002"/>
    </source>
</evidence>
<dbReference type="GO" id="GO:0006707">
    <property type="term" value="P:cholesterol catabolic process"/>
    <property type="evidence" value="ECO:0007669"/>
    <property type="project" value="TreeGrafter"/>
</dbReference>
<dbReference type="GO" id="GO:0005506">
    <property type="term" value="F:iron ion binding"/>
    <property type="evidence" value="ECO:0007669"/>
    <property type="project" value="InterPro"/>
</dbReference>
<dbReference type="InterPro" id="IPR036396">
    <property type="entry name" value="Cyt_P450_sf"/>
</dbReference>
<dbReference type="PROSITE" id="PS00086">
    <property type="entry name" value="CYTOCHROME_P450"/>
    <property type="match status" value="1"/>
</dbReference>
<organism evidence="9 10">
    <name type="scientific">Mycobacterium heidelbergense</name>
    <dbReference type="NCBI Taxonomy" id="53376"/>
    <lineage>
        <taxon>Bacteria</taxon>
        <taxon>Bacillati</taxon>
        <taxon>Actinomycetota</taxon>
        <taxon>Actinomycetes</taxon>
        <taxon>Mycobacteriales</taxon>
        <taxon>Mycobacteriaceae</taxon>
        <taxon>Mycobacterium</taxon>
        <taxon>Mycobacterium simiae complex</taxon>
    </lineage>
</organism>
<dbReference type="InterPro" id="IPR017972">
    <property type="entry name" value="Cyt_P450_CS"/>
</dbReference>
<protein>
    <submittedName>
        <fullName evidence="9">Cytochrome</fullName>
    </submittedName>
</protein>
<dbReference type="Pfam" id="PF00067">
    <property type="entry name" value="p450"/>
    <property type="match status" value="1"/>
</dbReference>
<dbReference type="PANTHER" id="PTHR46696">
    <property type="entry name" value="P450, PUTATIVE (EUROFUNG)-RELATED"/>
    <property type="match status" value="1"/>
</dbReference>
<dbReference type="SUPFAM" id="SSF48264">
    <property type="entry name" value="Cytochrome P450"/>
    <property type="match status" value="1"/>
</dbReference>
<evidence type="ECO:0000313" key="10">
    <source>
        <dbReference type="Proteomes" id="UP000192566"/>
    </source>
</evidence>
<dbReference type="GO" id="GO:0020037">
    <property type="term" value="F:heme binding"/>
    <property type="evidence" value="ECO:0007669"/>
    <property type="project" value="InterPro"/>
</dbReference>
<dbReference type="Gene3D" id="1.10.630.10">
    <property type="entry name" value="Cytochrome P450"/>
    <property type="match status" value="1"/>
</dbReference>
<evidence type="ECO:0000256" key="2">
    <source>
        <dbReference type="ARBA" id="ARBA00010617"/>
    </source>
</evidence>
<gene>
    <name evidence="9" type="ORF">BST25_14650</name>
</gene>
<reference evidence="9 10" key="1">
    <citation type="submission" date="2017-02" db="EMBL/GenBank/DDBJ databases">
        <title>The new phylogeny of genus Mycobacterium.</title>
        <authorList>
            <person name="Tortoli E."/>
            <person name="Trovato A."/>
            <person name="Cirillo D.M."/>
        </authorList>
    </citation>
    <scope>NUCLEOTIDE SEQUENCE [LARGE SCALE GENOMIC DNA]</scope>
    <source>
        <strain evidence="9 10">DSM 44471</strain>
    </source>
</reference>
<keyword evidence="5 8" id="KW-0560">Oxidoreductase</keyword>
<accession>A0A1X0DJJ1</accession>
<comment type="cofactor">
    <cofactor evidence="1">
        <name>heme</name>
        <dbReference type="ChEBI" id="CHEBI:30413"/>
    </cofactor>
</comment>
<dbReference type="Proteomes" id="UP000192566">
    <property type="component" value="Unassembled WGS sequence"/>
</dbReference>
<keyword evidence="3 8" id="KW-0349">Heme</keyword>
<dbReference type="InterPro" id="IPR001128">
    <property type="entry name" value="Cyt_P450"/>
</dbReference>
<evidence type="ECO:0000256" key="7">
    <source>
        <dbReference type="ARBA" id="ARBA00023033"/>
    </source>
</evidence>
<dbReference type="AlphaFoldDB" id="A0A1X0DJJ1"/>
<dbReference type="STRING" id="53376.BST25_14650"/>
<evidence type="ECO:0000313" key="9">
    <source>
        <dbReference type="EMBL" id="ORA72477.1"/>
    </source>
</evidence>
<name>A0A1X0DJJ1_MYCHE</name>
<dbReference type="EMBL" id="MVHR01000020">
    <property type="protein sequence ID" value="ORA72477.1"/>
    <property type="molecule type" value="Genomic_DNA"/>
</dbReference>